<keyword evidence="2 7" id="KW-1015">Disulfide bond</keyword>
<dbReference type="EMBL" id="CP024201">
    <property type="protein sequence ID" value="ATQ41229.1"/>
    <property type="molecule type" value="Genomic_DNA"/>
</dbReference>
<evidence type="ECO:0000256" key="3">
    <source>
        <dbReference type="ARBA" id="ARBA00023180"/>
    </source>
</evidence>
<keyword evidence="12" id="KW-1185">Reference proteome</keyword>
<dbReference type="GO" id="GO:0008241">
    <property type="term" value="F:peptidyl-dipeptidase activity"/>
    <property type="evidence" value="ECO:0007669"/>
    <property type="project" value="InterPro"/>
</dbReference>
<evidence type="ECO:0000256" key="2">
    <source>
        <dbReference type="ARBA" id="ARBA00023157"/>
    </source>
</evidence>
<dbReference type="PANTHER" id="PTHR10514">
    <property type="entry name" value="ANGIOTENSIN-CONVERTING ENZYME"/>
    <property type="match status" value="1"/>
</dbReference>
<feature type="binding site" evidence="5">
    <location>
        <position position="213"/>
    </location>
    <ligand>
        <name>chloride</name>
        <dbReference type="ChEBI" id="CHEBI:17996"/>
        <label>1</label>
    </ligand>
</feature>
<dbReference type="GO" id="GO:0006508">
    <property type="term" value="P:proteolysis"/>
    <property type="evidence" value="ECO:0007669"/>
    <property type="project" value="InterPro"/>
</dbReference>
<dbReference type="PANTHER" id="PTHR10514:SF27">
    <property type="entry name" value="ANGIOTENSIN-CONVERTING ENZYME"/>
    <property type="match status" value="1"/>
</dbReference>
<evidence type="ECO:0000313" key="12">
    <source>
        <dbReference type="Proteomes" id="UP000228945"/>
    </source>
</evidence>
<dbReference type="RefSeq" id="WP_099620486.1">
    <property type="nucleotide sequence ID" value="NZ_CP024201.1"/>
</dbReference>
<dbReference type="PROSITE" id="PS52011">
    <property type="entry name" value="PEPTIDASE_M2"/>
    <property type="match status" value="1"/>
</dbReference>
<feature type="binding site" evidence="5">
    <location>
        <position position="511"/>
    </location>
    <ligand>
        <name>chloride</name>
        <dbReference type="ChEBI" id="CHEBI:17996"/>
        <label>1</label>
    </ligand>
</feature>
<evidence type="ECO:0000256" key="1">
    <source>
        <dbReference type="ARBA" id="ARBA00022729"/>
    </source>
</evidence>
<feature type="active site" description="Proton acceptor 1" evidence="4">
    <location>
        <position position="374"/>
    </location>
</feature>
<feature type="binding site" evidence="9">
    <location>
        <position position="377"/>
    </location>
    <ligand>
        <name>Zn(2+)</name>
        <dbReference type="ChEBI" id="CHEBI:29105"/>
        <label>2</label>
        <note>catalytic</note>
    </ligand>
</feature>
<dbReference type="Proteomes" id="UP000228945">
    <property type="component" value="Chromosome"/>
</dbReference>
<feature type="active site" description="Proton donor 1" evidence="4">
    <location>
        <position position="502"/>
    </location>
</feature>
<dbReference type="InterPro" id="IPR001548">
    <property type="entry name" value="Peptidase_M2"/>
</dbReference>
<feature type="binding site" evidence="9">
    <location>
        <position position="401"/>
    </location>
    <ligand>
        <name>Zn(2+)</name>
        <dbReference type="ChEBI" id="CHEBI:29105"/>
        <label>2</label>
        <note>catalytic</note>
    </ligand>
</feature>
<feature type="binding site" evidence="6">
    <location>
        <position position="373"/>
    </location>
    <ligand>
        <name>Zn(2+)</name>
        <dbReference type="ChEBI" id="CHEBI:29105"/>
        <label>1</label>
        <note>catalytic</note>
    </ligand>
</feature>
<dbReference type="FunFam" id="1.10.1370.30:FF:000005">
    <property type="entry name" value="Angiotensin-converting enzyme"/>
    <property type="match status" value="1"/>
</dbReference>
<feature type="binding site" evidence="6">
    <location>
        <position position="401"/>
    </location>
    <ligand>
        <name>Zn(2+)</name>
        <dbReference type="ChEBI" id="CHEBI:29105"/>
        <label>1</label>
        <note>catalytic</note>
    </ligand>
</feature>
<sequence>MLKTKLLAAGAALAIVAGLPAAALAQAPKPTPAEAKAFADKAEADLARLSQYVQKAAWVRATYITEDTQWLEAKATSEITDLATKLAIEAAKYDGVAADPVTRRKLDILKRSLVAPAPQRPGAADEMATIASRLDSTYSTGKFAYKGKQITLNDAEDVMASSRDPAELKAVWEGWHSISPGMRADYAKLADMSNEGSRQLGYKDTGALWRSGYDMDPDAFAAETDRLWKQIEPFYKNLHCYVRARLNEKYGDAVQKRTGPIRADLLGNMWAQQWGNIYPLVAPKDEKTSYSLDTLLVNAGYDPTKMVKTGENFYVSLGLDPLPDTFWTRSQIVRPEGREVVCHASAWDVDDRDDIRIKMCTKVNGEDFYTIHHELGHNYYQRAYKDQPYLFKNGANDGFHEAIGDFVGLSALTPTYLNQIGLLKDVPGAEGDIPFLLEMALNKIAFMPFGLLVDRWRWEVFDGELKPEQYNDGWWKLRTQYQGIVPPGPRPADAFDPGAKYHVPGNVPYTRYFLAHVYQFQFHRAACQQAGWKGPLHRCSIYGDKAVGAKFNAMMEMGASKPWPEELKAFTGETRTDASAVADYFQPLNVWLTKQNKGEKCGW</sequence>
<proteinExistence type="predicted"/>
<dbReference type="Gene3D" id="1.10.1370.30">
    <property type="match status" value="2"/>
</dbReference>
<dbReference type="CDD" id="cd06461">
    <property type="entry name" value="M2_ACE"/>
    <property type="match status" value="1"/>
</dbReference>
<feature type="active site" description="Proton acceptor 2" evidence="8">
    <location>
        <position position="374"/>
    </location>
</feature>
<evidence type="ECO:0000256" key="4">
    <source>
        <dbReference type="PIRSR" id="PIRSR601548-1"/>
    </source>
</evidence>
<accession>A0A2D2ATA4</accession>
<feature type="signal peptide" evidence="10">
    <location>
        <begin position="1"/>
        <end position="25"/>
    </location>
</feature>
<protein>
    <submittedName>
        <fullName evidence="11">Peptidyl-dipeptidase</fullName>
    </submittedName>
</protein>
<feature type="disulfide bond" evidence="7">
    <location>
        <begin position="342"/>
        <end position="360"/>
    </location>
</feature>
<evidence type="ECO:0000256" key="6">
    <source>
        <dbReference type="PIRSR" id="PIRSR601548-3"/>
    </source>
</evidence>
<keyword evidence="3" id="KW-0325">Glycoprotein</keyword>
<evidence type="ECO:0000313" key="11">
    <source>
        <dbReference type="EMBL" id="ATQ41229.1"/>
    </source>
</evidence>
<evidence type="ECO:0000256" key="10">
    <source>
        <dbReference type="SAM" id="SignalP"/>
    </source>
</evidence>
<reference evidence="11 12" key="1">
    <citation type="submission" date="2017-10" db="EMBL/GenBank/DDBJ databases">
        <title>Genome sequence of Caulobacter mirabilis FWC38.</title>
        <authorList>
            <person name="Fiebig A."/>
            <person name="Crosson S."/>
        </authorList>
    </citation>
    <scope>NUCLEOTIDE SEQUENCE [LARGE SCALE GENOMIC DNA]</scope>
    <source>
        <strain evidence="11 12">FWC 38</strain>
    </source>
</reference>
<evidence type="ECO:0000256" key="5">
    <source>
        <dbReference type="PIRSR" id="PIRSR601548-2"/>
    </source>
</evidence>
<dbReference type="AlphaFoldDB" id="A0A2D2ATA4"/>
<evidence type="ECO:0000256" key="7">
    <source>
        <dbReference type="PIRSR" id="PIRSR601548-4"/>
    </source>
</evidence>
<organism evidence="11 12">
    <name type="scientific">Caulobacter mirabilis</name>
    <dbReference type="NCBI Taxonomy" id="69666"/>
    <lineage>
        <taxon>Bacteria</taxon>
        <taxon>Pseudomonadati</taxon>
        <taxon>Pseudomonadota</taxon>
        <taxon>Alphaproteobacteria</taxon>
        <taxon>Caulobacterales</taxon>
        <taxon>Caulobacteraceae</taxon>
        <taxon>Caulobacter</taxon>
    </lineage>
</organism>
<dbReference type="KEGG" id="cmb:CSW64_01790"/>
<dbReference type="GO" id="GO:0008237">
    <property type="term" value="F:metallopeptidase activity"/>
    <property type="evidence" value="ECO:0007669"/>
    <property type="project" value="InterPro"/>
</dbReference>
<dbReference type="PRINTS" id="PR00791">
    <property type="entry name" value="PEPDIPTASEA"/>
</dbReference>
<dbReference type="GO" id="GO:0016020">
    <property type="term" value="C:membrane"/>
    <property type="evidence" value="ECO:0007669"/>
    <property type="project" value="InterPro"/>
</dbReference>
<dbReference type="SUPFAM" id="SSF55486">
    <property type="entry name" value="Metalloproteases ('zincins'), catalytic domain"/>
    <property type="match status" value="1"/>
</dbReference>
<feature type="binding site" evidence="9">
    <location>
        <position position="373"/>
    </location>
    <ligand>
        <name>Zn(2+)</name>
        <dbReference type="ChEBI" id="CHEBI:29105"/>
        <label>2</label>
        <note>catalytic</note>
    </ligand>
</feature>
<evidence type="ECO:0000256" key="8">
    <source>
        <dbReference type="PIRSR" id="PIRSR601548-6"/>
    </source>
</evidence>
<evidence type="ECO:0000256" key="9">
    <source>
        <dbReference type="PIRSR" id="PIRSR601548-8"/>
    </source>
</evidence>
<keyword evidence="6" id="KW-0479">Metal-binding</keyword>
<keyword evidence="6" id="KW-0862">Zinc</keyword>
<keyword evidence="1 10" id="KW-0732">Signal</keyword>
<feature type="chain" id="PRO_5013810231" evidence="10">
    <location>
        <begin position="26"/>
        <end position="603"/>
    </location>
</feature>
<dbReference type="Pfam" id="PF01401">
    <property type="entry name" value="Peptidase_M2"/>
    <property type="match status" value="1"/>
</dbReference>
<feature type="disulfide bond" evidence="7">
    <location>
        <begin position="527"/>
        <end position="539"/>
    </location>
</feature>
<name>A0A2D2ATA4_9CAUL</name>
<gene>
    <name evidence="11" type="ORF">CSW64_01790</name>
</gene>
<feature type="active site" description="Proton donor 2" evidence="8">
    <location>
        <position position="502"/>
    </location>
</feature>
<feature type="binding site" evidence="6">
    <location>
        <position position="377"/>
    </location>
    <ligand>
        <name>Zn(2+)</name>
        <dbReference type="ChEBI" id="CHEBI:29105"/>
        <label>1</label>
        <note>catalytic</note>
    </ligand>
</feature>
<dbReference type="OrthoDB" id="5241329at2"/>